<dbReference type="AlphaFoldDB" id="A0A2K2FBV2"/>
<dbReference type="InterPro" id="IPR036278">
    <property type="entry name" value="Sialidase_sf"/>
</dbReference>
<evidence type="ECO:0000313" key="3">
    <source>
        <dbReference type="Proteomes" id="UP000236151"/>
    </source>
</evidence>
<dbReference type="Pfam" id="PF13088">
    <property type="entry name" value="BNR_2"/>
    <property type="match status" value="1"/>
</dbReference>
<organism evidence="2 3">
    <name type="scientific">Clostridium thermosuccinogenes</name>
    <dbReference type="NCBI Taxonomy" id="84032"/>
    <lineage>
        <taxon>Bacteria</taxon>
        <taxon>Bacillati</taxon>
        <taxon>Bacillota</taxon>
        <taxon>Clostridia</taxon>
        <taxon>Eubacteriales</taxon>
        <taxon>Clostridiaceae</taxon>
        <taxon>Clostridium</taxon>
    </lineage>
</organism>
<dbReference type="SUPFAM" id="SSF50939">
    <property type="entry name" value="Sialidases"/>
    <property type="match status" value="1"/>
</dbReference>
<protein>
    <submittedName>
        <fullName evidence="2">Neuraminidase (Sialidase)</fullName>
    </submittedName>
</protein>
<dbReference type="OrthoDB" id="41724at2"/>
<evidence type="ECO:0000313" key="2">
    <source>
        <dbReference type="EMBL" id="PNT97929.1"/>
    </source>
</evidence>
<reference evidence="3" key="1">
    <citation type="submission" date="2017-06" db="EMBL/GenBank/DDBJ databases">
        <title>Investigating the central metabolism of Clostridium thermosuccinogenes.</title>
        <authorList>
            <person name="Koendjbiharie J.G."/>
            <person name="Van Kranenburg R."/>
            <person name="Vriesendorp B."/>
        </authorList>
    </citation>
    <scope>NUCLEOTIDE SEQUENCE [LARGE SCALE GENOMIC DNA]</scope>
    <source>
        <strain evidence="3">DSM 5806</strain>
    </source>
</reference>
<dbReference type="InterPro" id="IPR011040">
    <property type="entry name" value="Sialidase"/>
</dbReference>
<proteinExistence type="predicted"/>
<name>A0A2K2FBV2_9CLOT</name>
<feature type="domain" description="Sialidase" evidence="1">
    <location>
        <begin position="31"/>
        <end position="313"/>
    </location>
</feature>
<dbReference type="Gene3D" id="2.120.10.10">
    <property type="match status" value="1"/>
</dbReference>
<dbReference type="RefSeq" id="WP_103082002.1">
    <property type="nucleotide sequence ID" value="NZ_CP021850.1"/>
</dbReference>
<keyword evidence="3" id="KW-1185">Reference proteome</keyword>
<dbReference type="PANTHER" id="PTHR43752">
    <property type="entry name" value="BNR/ASP-BOX REPEAT FAMILY PROTEIN"/>
    <property type="match status" value="1"/>
</dbReference>
<dbReference type="PANTHER" id="PTHR43752:SF2">
    <property type="entry name" value="BNR_ASP-BOX REPEAT FAMILY PROTEIN"/>
    <property type="match status" value="1"/>
</dbReference>
<dbReference type="KEGG" id="cthd:CDO33_00470"/>
<sequence>MYKILIKEKVLKDRKYFKSCHASTLTVLPNGNILSAWFGGTQEGADDVAIWGAVRENDSWSEPFKIADEEGLPHWNPVLFTRGGRVFLFYKVGHEISDWYTRYTVSEDNGKTWSEPVELVKGDRGGRGPVKNKMLVLSNGAWIAPASTEKGMWKAFADISYDDGRTWLRSEDICIDFLKHSPADTDNATVSEQSFLRRGVIQPTLWESEPGKVHMLLRSTEGFIYRSDSEDYGKSWSEAYPTALPNNNSGIDLVRLGNGVLYLAYNPIGENWGPRTPIVLAASSDNGISWKEQLVLDDGPGEFSYPAVISDGEDILITYTWKRENIAFWRISTQV</sequence>
<dbReference type="CDD" id="cd15482">
    <property type="entry name" value="Sialidase_non-viral"/>
    <property type="match status" value="1"/>
</dbReference>
<dbReference type="EMBL" id="NIOJ01000032">
    <property type="protein sequence ID" value="PNT97929.1"/>
    <property type="molecule type" value="Genomic_DNA"/>
</dbReference>
<comment type="caution">
    <text evidence="2">The sequence shown here is derived from an EMBL/GenBank/DDBJ whole genome shotgun (WGS) entry which is preliminary data.</text>
</comment>
<accession>A0A2K2FBV2</accession>
<evidence type="ECO:0000259" key="1">
    <source>
        <dbReference type="Pfam" id="PF13088"/>
    </source>
</evidence>
<gene>
    <name evidence="2" type="ORF">CDQ84_12130</name>
</gene>
<dbReference type="Proteomes" id="UP000236151">
    <property type="component" value="Unassembled WGS sequence"/>
</dbReference>